<keyword evidence="2 4" id="KW-0863">Zinc-finger</keyword>
<dbReference type="PANTHER" id="PTHR31973">
    <property type="entry name" value="POLYPROTEIN, PUTATIVE-RELATED"/>
    <property type="match status" value="1"/>
</dbReference>
<dbReference type="PANTHER" id="PTHR31973:SF187">
    <property type="entry name" value="MUTATOR TRANSPOSASE MUDRA PROTEIN"/>
    <property type="match status" value="1"/>
</dbReference>
<dbReference type="Pfam" id="PF10551">
    <property type="entry name" value="MULE"/>
    <property type="match status" value="1"/>
</dbReference>
<dbReference type="GO" id="GO:0008270">
    <property type="term" value="F:zinc ion binding"/>
    <property type="evidence" value="ECO:0007669"/>
    <property type="project" value="UniProtKB-KW"/>
</dbReference>
<accession>A0A9W3CFZ8</accession>
<dbReference type="InterPro" id="IPR006564">
    <property type="entry name" value="Znf_PMZ"/>
</dbReference>
<feature type="region of interest" description="Disordered" evidence="5">
    <location>
        <begin position="111"/>
        <end position="199"/>
    </location>
</feature>
<proteinExistence type="predicted"/>
<feature type="domain" description="SWIM-type" evidence="6">
    <location>
        <begin position="678"/>
        <end position="712"/>
    </location>
</feature>
<protein>
    <submittedName>
        <fullName evidence="8">Uncharacterized protein LOC130499936</fullName>
    </submittedName>
</protein>
<evidence type="ECO:0000313" key="8">
    <source>
        <dbReference type="RefSeq" id="XP_056850457.1"/>
    </source>
</evidence>
<evidence type="ECO:0000259" key="6">
    <source>
        <dbReference type="PROSITE" id="PS50966"/>
    </source>
</evidence>
<dbReference type="Pfam" id="PF04434">
    <property type="entry name" value="SWIM"/>
    <property type="match status" value="1"/>
</dbReference>
<evidence type="ECO:0000313" key="7">
    <source>
        <dbReference type="Proteomes" id="UP000504610"/>
    </source>
</evidence>
<gene>
    <name evidence="8" type="primary">LOC130499936</name>
</gene>
<dbReference type="KEGG" id="rsz:130499936"/>
<evidence type="ECO:0000256" key="3">
    <source>
        <dbReference type="ARBA" id="ARBA00022833"/>
    </source>
</evidence>
<dbReference type="OrthoDB" id="1109303at2759"/>
<reference evidence="7" key="1">
    <citation type="journal article" date="2019" name="Database">
        <title>The radish genome database (RadishGD): an integrated information resource for radish genomics.</title>
        <authorList>
            <person name="Yu H.J."/>
            <person name="Baek S."/>
            <person name="Lee Y.J."/>
            <person name="Cho A."/>
            <person name="Mun J.H."/>
        </authorList>
    </citation>
    <scope>NUCLEOTIDE SEQUENCE [LARGE SCALE GENOMIC DNA]</scope>
    <source>
        <strain evidence="7">cv. WK10039</strain>
    </source>
</reference>
<dbReference type="InterPro" id="IPR018289">
    <property type="entry name" value="MULE_transposase_dom"/>
</dbReference>
<evidence type="ECO:0000256" key="5">
    <source>
        <dbReference type="SAM" id="MobiDB-lite"/>
    </source>
</evidence>
<keyword evidence="1" id="KW-0479">Metal-binding</keyword>
<dbReference type="Proteomes" id="UP000504610">
    <property type="component" value="Chromosome 9"/>
</dbReference>
<sequence length="806" mass="91578">MIFKLHAVYGEWLLRDFRWDFVVDDLKGARLFLLNEDSTHAELVAMAQEDYNLDMRSVTVEISYSLPAEMMMTPSSPPIHVTSDRQVRNLLEILKTHRVCLCVSSRSKVETVSEKREEAGDNDEAGEWEEDVGDNDEAGEWEEDVGDNDEADECFEDVGDNESVEDENQDGEEENGEEENGEEDADNTIVGETDQNGGDYSLYGKVLDEDEEDDDNICFEEIEKTYAKTNAIEGGKSDCTSIYVNQSFVSKDALLSELRLTAVRGRFSFRIYKSTKTLLVAICRVSGCGWKIRASVKHGSNTFWVTKYVEKHLCSIGDRIAQRRHCTPKYVGSLFIDRVGIIDGITPQHITDAMKNMFGMTLDYTTSYRALLYAQKLVRGSAEEGYSRLPSYLEQISIANPDSITAIELDSEKRFKYLFLSFGASIKGFKYQRRVIVVDGTHLSGKYGGVMLVAAAQDGNFQIFPLAFGIVDAEDEPSWEWFFTKLASCISHDKPLVIVSDRHAAIKSACEKVFPWATRGICYYHLQDNIVKKFKGKHLMYLVKGAAYAHTVHDFNRYMAEIRSANPELATYLEKADAKLWSRVYCKGNRFNIKTSNIAESINSALKRARGFPIPFLLEFIRQKLGKWYWKRRQDALSLPTVHSRGVEYLLAVRSEIADTMTVEPIDGWRFFVKGGKMDCAVDLEHVKCGCGVYGVEKIPCSHAIAAGTHAGVHIDTLVCPLYSKNHLYAGYSENIYPIVSQHIEERECFPPNVKRGPGRQKKSRWQSWLELSRMRGHKTQKKHRARRCSKLQGNWPYETTMYTTS</sequence>
<keyword evidence="3" id="KW-0862">Zinc</keyword>
<name>A0A9W3CFZ8_RAPSA</name>
<dbReference type="AlphaFoldDB" id="A0A9W3CFZ8"/>
<dbReference type="InterPro" id="IPR004332">
    <property type="entry name" value="Transposase_MuDR"/>
</dbReference>
<organism evidence="7 8">
    <name type="scientific">Raphanus sativus</name>
    <name type="common">Radish</name>
    <name type="synonym">Raphanus raphanistrum var. sativus</name>
    <dbReference type="NCBI Taxonomy" id="3726"/>
    <lineage>
        <taxon>Eukaryota</taxon>
        <taxon>Viridiplantae</taxon>
        <taxon>Streptophyta</taxon>
        <taxon>Embryophyta</taxon>
        <taxon>Tracheophyta</taxon>
        <taxon>Spermatophyta</taxon>
        <taxon>Magnoliopsida</taxon>
        <taxon>eudicotyledons</taxon>
        <taxon>Gunneridae</taxon>
        <taxon>Pentapetalae</taxon>
        <taxon>rosids</taxon>
        <taxon>malvids</taxon>
        <taxon>Brassicales</taxon>
        <taxon>Brassicaceae</taxon>
        <taxon>Brassiceae</taxon>
        <taxon>Raphanus</taxon>
    </lineage>
</organism>
<evidence type="ECO:0000256" key="1">
    <source>
        <dbReference type="ARBA" id="ARBA00022723"/>
    </source>
</evidence>
<dbReference type="Pfam" id="PF03108">
    <property type="entry name" value="DBD_Tnp_Mut"/>
    <property type="match status" value="1"/>
</dbReference>
<dbReference type="SMART" id="SM00575">
    <property type="entry name" value="ZnF_PMZ"/>
    <property type="match status" value="1"/>
</dbReference>
<dbReference type="PROSITE" id="PS50966">
    <property type="entry name" value="ZF_SWIM"/>
    <property type="match status" value="1"/>
</dbReference>
<dbReference type="InterPro" id="IPR007527">
    <property type="entry name" value="Znf_SWIM"/>
</dbReference>
<dbReference type="GeneID" id="130499936"/>
<feature type="compositionally biased region" description="Acidic residues" evidence="5">
    <location>
        <begin position="120"/>
        <end position="186"/>
    </location>
</feature>
<keyword evidence="7" id="KW-1185">Reference proteome</keyword>
<evidence type="ECO:0000256" key="2">
    <source>
        <dbReference type="ARBA" id="ARBA00022771"/>
    </source>
</evidence>
<reference evidence="8" key="2">
    <citation type="submission" date="2025-08" db="UniProtKB">
        <authorList>
            <consortium name="RefSeq"/>
        </authorList>
    </citation>
    <scope>IDENTIFICATION</scope>
    <source>
        <tissue evidence="8">Leaf</tissue>
    </source>
</reference>
<dbReference type="RefSeq" id="XP_056850457.1">
    <property type="nucleotide sequence ID" value="XM_056994477.1"/>
</dbReference>
<evidence type="ECO:0000256" key="4">
    <source>
        <dbReference type="PROSITE-ProRule" id="PRU00325"/>
    </source>
</evidence>